<evidence type="ECO:0000256" key="2">
    <source>
        <dbReference type="ARBA" id="ARBA00022741"/>
    </source>
</evidence>
<evidence type="ECO:0000256" key="3">
    <source>
        <dbReference type="ARBA" id="ARBA00022777"/>
    </source>
</evidence>
<accession>A0ABW0HM42</accession>
<dbReference type="Proteomes" id="UP001596104">
    <property type="component" value="Unassembled WGS sequence"/>
</dbReference>
<dbReference type="PANTHER" id="PTHR12358:SF54">
    <property type="entry name" value="SPHINGOSINE KINASE RELATED PROTEIN"/>
    <property type="match status" value="1"/>
</dbReference>
<organism evidence="6 7">
    <name type="scientific">Bosea vestrisii</name>
    <dbReference type="NCBI Taxonomy" id="151416"/>
    <lineage>
        <taxon>Bacteria</taxon>
        <taxon>Pseudomonadati</taxon>
        <taxon>Pseudomonadota</taxon>
        <taxon>Alphaproteobacteria</taxon>
        <taxon>Hyphomicrobiales</taxon>
        <taxon>Boseaceae</taxon>
        <taxon>Bosea</taxon>
    </lineage>
</organism>
<keyword evidence="1 6" id="KW-0808">Transferase</keyword>
<dbReference type="SMART" id="SM00046">
    <property type="entry name" value="DAGKc"/>
    <property type="match status" value="1"/>
</dbReference>
<sequence>MANTSDPLLETETQAQPRCFRVIANARAGTVLEAGAASFARRIEVAFAAAGCRADVELVPPRRLQERLRAAVADEAVTTVVAGGDGSINGALPVLAGCKRPVGVLPLGTVNVLGRDLGLTGTLEEQISAICTGDPVAMDLGSVDGRLFHSLSGMGFFSLMARQREYARRRFPFSRLVAFLFAATRSILFTRSIRIEMEIAGERRQVEADAVLVTVNQFDGAEWRRSRLDGGEFEVHILDTGGLLSRAKAALSMLTGGWRNSHNLVSLTGTSVTIIRRDKRRGHVTFDGEVERRASPFTYRLVPGALNVIAARPAEIQPEPHPAEHMFPS</sequence>
<dbReference type="EMBL" id="JBHSLV010000078">
    <property type="protein sequence ID" value="MFC5397184.1"/>
    <property type="molecule type" value="Genomic_DNA"/>
</dbReference>
<dbReference type="PANTHER" id="PTHR12358">
    <property type="entry name" value="SPHINGOSINE KINASE"/>
    <property type="match status" value="1"/>
</dbReference>
<reference evidence="7" key="1">
    <citation type="journal article" date="2019" name="Int. J. Syst. Evol. Microbiol.">
        <title>The Global Catalogue of Microorganisms (GCM) 10K type strain sequencing project: providing services to taxonomists for standard genome sequencing and annotation.</title>
        <authorList>
            <consortium name="The Broad Institute Genomics Platform"/>
            <consortium name="The Broad Institute Genome Sequencing Center for Infectious Disease"/>
            <person name="Wu L."/>
            <person name="Ma J."/>
        </authorList>
    </citation>
    <scope>NUCLEOTIDE SEQUENCE [LARGE SCALE GENOMIC DNA]</scope>
    <source>
        <strain evidence="7">CGMCC 1.16326</strain>
    </source>
</reference>
<dbReference type="RefSeq" id="WP_377014138.1">
    <property type="nucleotide sequence ID" value="NZ_JBHSLV010000078.1"/>
</dbReference>
<evidence type="ECO:0000313" key="6">
    <source>
        <dbReference type="EMBL" id="MFC5397184.1"/>
    </source>
</evidence>
<keyword evidence="2" id="KW-0547">Nucleotide-binding</keyword>
<dbReference type="Gene3D" id="3.40.50.10330">
    <property type="entry name" value="Probable inorganic polyphosphate/atp-NAD kinase, domain 1"/>
    <property type="match status" value="1"/>
</dbReference>
<dbReference type="SUPFAM" id="SSF111331">
    <property type="entry name" value="NAD kinase/diacylglycerol kinase-like"/>
    <property type="match status" value="1"/>
</dbReference>
<dbReference type="Pfam" id="PF19279">
    <property type="entry name" value="YegS_C"/>
    <property type="match status" value="1"/>
</dbReference>
<dbReference type="EC" id="2.7.1.-" evidence="6"/>
<dbReference type="PROSITE" id="PS50146">
    <property type="entry name" value="DAGK"/>
    <property type="match status" value="1"/>
</dbReference>
<protein>
    <submittedName>
        <fullName evidence="6">Diacylglycerol/lipid kinase family protein</fullName>
        <ecNumber evidence="6">2.7.1.-</ecNumber>
    </submittedName>
</protein>
<dbReference type="InterPro" id="IPR050187">
    <property type="entry name" value="Lipid_Phosphate_FormReg"/>
</dbReference>
<evidence type="ECO:0000256" key="1">
    <source>
        <dbReference type="ARBA" id="ARBA00022679"/>
    </source>
</evidence>
<keyword evidence="4" id="KW-0067">ATP-binding</keyword>
<evidence type="ECO:0000256" key="4">
    <source>
        <dbReference type="ARBA" id="ARBA00022840"/>
    </source>
</evidence>
<dbReference type="InterPro" id="IPR016064">
    <property type="entry name" value="NAD/diacylglycerol_kinase_sf"/>
</dbReference>
<feature type="domain" description="DAGKc" evidence="5">
    <location>
        <begin position="15"/>
        <end position="147"/>
    </location>
</feature>
<keyword evidence="3 6" id="KW-0418">Kinase</keyword>
<gene>
    <name evidence="6" type="ORF">ACFPPC_31490</name>
</gene>
<dbReference type="InterPro" id="IPR001206">
    <property type="entry name" value="Diacylglycerol_kinase_cat_dom"/>
</dbReference>
<evidence type="ECO:0000313" key="7">
    <source>
        <dbReference type="Proteomes" id="UP001596104"/>
    </source>
</evidence>
<dbReference type="InterPro" id="IPR045540">
    <property type="entry name" value="YegS/DAGK_C"/>
</dbReference>
<dbReference type="InterPro" id="IPR017438">
    <property type="entry name" value="ATP-NAD_kinase_N"/>
</dbReference>
<comment type="caution">
    <text evidence="6">The sequence shown here is derived from an EMBL/GenBank/DDBJ whole genome shotgun (WGS) entry which is preliminary data.</text>
</comment>
<dbReference type="Pfam" id="PF00781">
    <property type="entry name" value="DAGK_cat"/>
    <property type="match status" value="1"/>
</dbReference>
<evidence type="ECO:0000259" key="5">
    <source>
        <dbReference type="PROSITE" id="PS50146"/>
    </source>
</evidence>
<dbReference type="Gene3D" id="2.60.200.40">
    <property type="match status" value="1"/>
</dbReference>
<keyword evidence="7" id="KW-1185">Reference proteome</keyword>
<dbReference type="GO" id="GO:0016301">
    <property type="term" value="F:kinase activity"/>
    <property type="evidence" value="ECO:0007669"/>
    <property type="project" value="UniProtKB-KW"/>
</dbReference>
<name>A0ABW0HM42_9HYPH</name>
<proteinExistence type="predicted"/>